<dbReference type="PIRSF" id="PIRSF039026">
    <property type="entry name" value="SiaP"/>
    <property type="match status" value="1"/>
</dbReference>
<dbReference type="PANTHER" id="PTHR33376:SF5">
    <property type="entry name" value="EXTRACYTOPLASMIC SOLUTE RECEPTOR PROTEIN"/>
    <property type="match status" value="1"/>
</dbReference>
<accession>A0A0B5E2U3</accession>
<dbReference type="Pfam" id="PF03480">
    <property type="entry name" value="DctP"/>
    <property type="match status" value="1"/>
</dbReference>
<gene>
    <name evidence="7" type="ORF">P73_2950</name>
</gene>
<proteinExistence type="predicted"/>
<comment type="subcellular location">
    <subcellularLocation>
        <location evidence="1">Periplasm</location>
    </subcellularLocation>
</comment>
<feature type="binding site" evidence="5">
    <location>
        <position position="238"/>
    </location>
    <ligand>
        <name>substrate</name>
    </ligand>
</feature>
<reference evidence="7 8" key="1">
    <citation type="journal article" date="2014" name="Int. J. Syst. Evol. Microbiol.">
        <title>Celeribacter indicus sp. nov., a polycyclic aromatic hydrocarbon-degrading bacterium from deep-sea sediment and reclassification of Huaishuia halophila as Celeribacter halophilus comb. nov.</title>
        <authorList>
            <person name="Lai Q."/>
            <person name="Cao J."/>
            <person name="Yuan J."/>
            <person name="Li F."/>
            <person name="Shao Z."/>
        </authorList>
    </citation>
    <scope>NUCLEOTIDE SEQUENCE [LARGE SCALE GENOMIC DNA]</scope>
    <source>
        <strain evidence="7">P73</strain>
    </source>
</reference>
<dbReference type="GO" id="GO:0046872">
    <property type="term" value="F:metal ion binding"/>
    <property type="evidence" value="ECO:0007669"/>
    <property type="project" value="UniProtKB-KW"/>
</dbReference>
<sequence>MDRRSFLKTSALGGASAALAAPAIAQGAGRTLTMVCAWPRGLAGVWDAVERFVDNVQTMSDGALTIDARAAGELVGGLEVFDAVTAGQADMYHAADYYFTGQHPAWAYFTTTPFGMTAPEMMTWYYGMDGQRLHRQLGEVFGLHTTIAGQTGAQGGGWFRKQINTVADFQGLKLRMPGLGGEVVGKLGASVQVMAAGEIYQALSSGALDGTEWVGPWSDEKLGLQEVCDYFYPAGFHEPGSALSVNTNLEVFNSLTPAQQRIIEVAAAECHQFDYALFNANNGPALERLISGGTQIQEFSDEIWDAYGQASQEVLDSHMDDDIFREIRTSADAAMSTTAGWLGRSDNVYTRQRTRVLSSM</sequence>
<keyword evidence="8" id="KW-1185">Reference proteome</keyword>
<evidence type="ECO:0000256" key="2">
    <source>
        <dbReference type="ARBA" id="ARBA00022729"/>
    </source>
</evidence>
<feature type="signal peptide" evidence="6">
    <location>
        <begin position="1"/>
        <end position="20"/>
    </location>
</feature>
<name>A0A0B5E2U3_9RHOB</name>
<keyword evidence="3" id="KW-0574">Periplasm</keyword>
<dbReference type="OrthoDB" id="9780733at2"/>
<dbReference type="HOGENOM" id="CLU_036176_0_1_5"/>
<protein>
    <submittedName>
        <fullName evidence="7">Twin-arginine translocation pathway signal</fullName>
    </submittedName>
</protein>
<dbReference type="GO" id="GO:0031317">
    <property type="term" value="C:tripartite ATP-independent periplasmic transporter complex"/>
    <property type="evidence" value="ECO:0007669"/>
    <property type="project" value="InterPro"/>
</dbReference>
<dbReference type="GO" id="GO:0055085">
    <property type="term" value="P:transmembrane transport"/>
    <property type="evidence" value="ECO:0007669"/>
    <property type="project" value="InterPro"/>
</dbReference>
<dbReference type="InterPro" id="IPR006311">
    <property type="entry name" value="TAT_signal"/>
</dbReference>
<evidence type="ECO:0000256" key="5">
    <source>
        <dbReference type="PIRSR" id="PIRSR039026-2"/>
    </source>
</evidence>
<feature type="binding site" evidence="4">
    <location>
        <position position="154"/>
    </location>
    <ligand>
        <name>substrate</name>
    </ligand>
</feature>
<dbReference type="PROSITE" id="PS51318">
    <property type="entry name" value="TAT"/>
    <property type="match status" value="1"/>
</dbReference>
<dbReference type="InterPro" id="IPR018389">
    <property type="entry name" value="DctP_fam"/>
</dbReference>
<dbReference type="PANTHER" id="PTHR33376">
    <property type="match status" value="1"/>
</dbReference>
<dbReference type="Gene3D" id="3.40.190.170">
    <property type="entry name" value="Bacterial extracellular solute-binding protein, family 7"/>
    <property type="match status" value="1"/>
</dbReference>
<dbReference type="EMBL" id="CP004393">
    <property type="protein sequence ID" value="AJE47665.1"/>
    <property type="molecule type" value="Genomic_DNA"/>
</dbReference>
<evidence type="ECO:0000256" key="3">
    <source>
        <dbReference type="ARBA" id="ARBA00022764"/>
    </source>
</evidence>
<dbReference type="KEGG" id="cid:P73_2950"/>
<dbReference type="GO" id="GO:0042597">
    <property type="term" value="C:periplasmic space"/>
    <property type="evidence" value="ECO:0007669"/>
    <property type="project" value="UniProtKB-SubCell"/>
</dbReference>
<dbReference type="InterPro" id="IPR026289">
    <property type="entry name" value="SBP_TakP-like"/>
</dbReference>
<feature type="binding site" evidence="4">
    <location>
        <position position="175"/>
    </location>
    <ligand>
        <name>substrate</name>
    </ligand>
</feature>
<dbReference type="InterPro" id="IPR019546">
    <property type="entry name" value="TAT_signal_bac_arc"/>
</dbReference>
<dbReference type="NCBIfam" id="TIGR01409">
    <property type="entry name" value="TAT_signal_seq"/>
    <property type="match status" value="1"/>
</dbReference>
<dbReference type="AlphaFoldDB" id="A0A0B5E2U3"/>
<evidence type="ECO:0000256" key="1">
    <source>
        <dbReference type="ARBA" id="ARBA00004418"/>
    </source>
</evidence>
<dbReference type="InterPro" id="IPR038404">
    <property type="entry name" value="TRAP_DctP_sf"/>
</dbReference>
<organism evidence="7 8">
    <name type="scientific">Celeribacter indicus</name>
    <dbReference type="NCBI Taxonomy" id="1208324"/>
    <lineage>
        <taxon>Bacteria</taxon>
        <taxon>Pseudomonadati</taxon>
        <taxon>Pseudomonadota</taxon>
        <taxon>Alphaproteobacteria</taxon>
        <taxon>Rhodobacterales</taxon>
        <taxon>Roseobacteraceae</taxon>
        <taxon>Celeribacter</taxon>
    </lineage>
</organism>
<feature type="binding site" evidence="5">
    <location>
        <position position="213"/>
    </location>
    <ligand>
        <name>Na(+)</name>
        <dbReference type="ChEBI" id="CHEBI:29101"/>
    </ligand>
</feature>
<keyword evidence="5" id="KW-0479">Metal-binding</keyword>
<evidence type="ECO:0000256" key="4">
    <source>
        <dbReference type="PIRSR" id="PIRSR039026-1"/>
    </source>
</evidence>
<dbReference type="RefSeq" id="WP_043870174.1">
    <property type="nucleotide sequence ID" value="NZ_CP004393.1"/>
</dbReference>
<evidence type="ECO:0000313" key="7">
    <source>
        <dbReference type="EMBL" id="AJE47665.1"/>
    </source>
</evidence>
<dbReference type="STRING" id="1208324.P73_2950"/>
<evidence type="ECO:0000313" key="8">
    <source>
        <dbReference type="Proteomes" id="UP000031521"/>
    </source>
</evidence>
<feature type="binding site" evidence="5">
    <location>
        <position position="212"/>
    </location>
    <ligand>
        <name>substrate</name>
    </ligand>
</feature>
<dbReference type="Proteomes" id="UP000031521">
    <property type="component" value="Chromosome"/>
</dbReference>
<feature type="chain" id="PRO_5002101858" evidence="6">
    <location>
        <begin position="21"/>
        <end position="360"/>
    </location>
</feature>
<keyword evidence="2 6" id="KW-0732">Signal</keyword>
<evidence type="ECO:0000256" key="6">
    <source>
        <dbReference type="SAM" id="SignalP"/>
    </source>
</evidence>
<dbReference type="Gene3D" id="3.40.190.10">
    <property type="entry name" value="Periplasmic binding protein-like II"/>
    <property type="match status" value="1"/>
</dbReference>